<dbReference type="InterPro" id="IPR015797">
    <property type="entry name" value="NUDIX_hydrolase-like_dom_sf"/>
</dbReference>
<dbReference type="PRINTS" id="PR00502">
    <property type="entry name" value="NUDIXFAMILY"/>
</dbReference>
<dbReference type="GO" id="GO:0016787">
    <property type="term" value="F:hydrolase activity"/>
    <property type="evidence" value="ECO:0007669"/>
    <property type="project" value="UniProtKB-KW"/>
</dbReference>
<evidence type="ECO:0000256" key="1">
    <source>
        <dbReference type="ARBA" id="ARBA00001946"/>
    </source>
</evidence>
<evidence type="ECO:0000313" key="6">
    <source>
        <dbReference type="Proteomes" id="UP000626844"/>
    </source>
</evidence>
<comment type="similarity">
    <text evidence="3">Belongs to the Nudix hydrolase family.</text>
</comment>
<dbReference type="Gene3D" id="3.90.79.10">
    <property type="entry name" value="Nucleoside Triphosphate Pyrophosphohydrolase"/>
    <property type="match status" value="1"/>
</dbReference>
<feature type="domain" description="Nudix hydrolase" evidence="4">
    <location>
        <begin position="17"/>
        <end position="148"/>
    </location>
</feature>
<keyword evidence="6" id="KW-1185">Reference proteome</keyword>
<dbReference type="SUPFAM" id="SSF55811">
    <property type="entry name" value="Nudix"/>
    <property type="match status" value="1"/>
</dbReference>
<dbReference type="PROSITE" id="PS51462">
    <property type="entry name" value="NUDIX"/>
    <property type="match status" value="1"/>
</dbReference>
<dbReference type="RefSeq" id="WP_191162735.1">
    <property type="nucleotide sequence ID" value="NZ_JACXAI010000059.1"/>
</dbReference>
<proteinExistence type="inferred from homology"/>
<dbReference type="InterPro" id="IPR020084">
    <property type="entry name" value="NUDIX_hydrolase_CS"/>
</dbReference>
<dbReference type="EMBL" id="JACXAI010000059">
    <property type="protein sequence ID" value="MBD1383503.1"/>
    <property type="molecule type" value="Genomic_DNA"/>
</dbReference>
<dbReference type="PANTHER" id="PTHR43046:SF16">
    <property type="entry name" value="ADP-RIBOSE PYROPHOSPHATASE YJHB-RELATED"/>
    <property type="match status" value="1"/>
</dbReference>
<comment type="cofactor">
    <cofactor evidence="1">
        <name>Mg(2+)</name>
        <dbReference type="ChEBI" id="CHEBI:18420"/>
    </cofactor>
</comment>
<dbReference type="Pfam" id="PF00293">
    <property type="entry name" value="NUDIX"/>
    <property type="match status" value="1"/>
</dbReference>
<evidence type="ECO:0000313" key="5">
    <source>
        <dbReference type="EMBL" id="MBD1383503.1"/>
    </source>
</evidence>
<dbReference type="PROSITE" id="PS00893">
    <property type="entry name" value="NUDIX_BOX"/>
    <property type="match status" value="1"/>
</dbReference>
<evidence type="ECO:0000256" key="2">
    <source>
        <dbReference type="ARBA" id="ARBA00022801"/>
    </source>
</evidence>
<sequence>MNRKDYYYDETAPKPTSIVPAVSAIVFSADNSKLLLQKRADNRKWSLPGGQVDPGENVEEAIIREVKEETGFDIIVKKLSGVYSDPNHIIAYTNGEIRQQFSICFLCEIVGGTQVTSEESIEVKFISIEELDRISIHPTQKIRIEDALSGEEQAFIR</sequence>
<dbReference type="InterPro" id="IPR000086">
    <property type="entry name" value="NUDIX_hydrolase_dom"/>
</dbReference>
<organism evidence="5 6">
    <name type="scientific">Metabacillus arenae</name>
    <dbReference type="NCBI Taxonomy" id="2771434"/>
    <lineage>
        <taxon>Bacteria</taxon>
        <taxon>Bacillati</taxon>
        <taxon>Bacillota</taxon>
        <taxon>Bacilli</taxon>
        <taxon>Bacillales</taxon>
        <taxon>Bacillaceae</taxon>
        <taxon>Metabacillus</taxon>
    </lineage>
</organism>
<keyword evidence="2 3" id="KW-0378">Hydrolase</keyword>
<evidence type="ECO:0000259" key="4">
    <source>
        <dbReference type="PROSITE" id="PS51462"/>
    </source>
</evidence>
<dbReference type="InterPro" id="IPR020476">
    <property type="entry name" value="Nudix_hydrolase"/>
</dbReference>
<dbReference type="AlphaFoldDB" id="A0A926NMS4"/>
<dbReference type="PANTHER" id="PTHR43046">
    <property type="entry name" value="GDP-MANNOSE MANNOSYL HYDROLASE"/>
    <property type="match status" value="1"/>
</dbReference>
<reference evidence="5" key="1">
    <citation type="submission" date="2020-09" db="EMBL/GenBank/DDBJ databases">
        <title>A novel bacterium of genus Bacillus, isolated from South China Sea.</title>
        <authorList>
            <person name="Huang H."/>
            <person name="Mo K."/>
            <person name="Hu Y."/>
        </authorList>
    </citation>
    <scope>NUCLEOTIDE SEQUENCE</scope>
    <source>
        <strain evidence="5">IB182487</strain>
    </source>
</reference>
<name>A0A926NMS4_9BACI</name>
<protein>
    <submittedName>
        <fullName evidence="5">NUDIX domain-containing protein</fullName>
    </submittedName>
</protein>
<evidence type="ECO:0000256" key="3">
    <source>
        <dbReference type="RuleBase" id="RU003476"/>
    </source>
</evidence>
<comment type="caution">
    <text evidence="5">The sequence shown here is derived from an EMBL/GenBank/DDBJ whole genome shotgun (WGS) entry which is preliminary data.</text>
</comment>
<dbReference type="Proteomes" id="UP000626844">
    <property type="component" value="Unassembled WGS sequence"/>
</dbReference>
<gene>
    <name evidence="5" type="ORF">IC621_25320</name>
</gene>
<accession>A0A926NMS4</accession>